<proteinExistence type="predicted"/>
<dbReference type="SUPFAM" id="SSF50978">
    <property type="entry name" value="WD40 repeat-like"/>
    <property type="match status" value="1"/>
</dbReference>
<gene>
    <name evidence="1" type="ORF">EWB00_007220</name>
</gene>
<keyword evidence="2" id="KW-1185">Reference proteome</keyword>
<dbReference type="STRING" id="6182.A0A4Z2CW48"/>
<dbReference type="AlphaFoldDB" id="A0A4Z2CW48"/>
<accession>A0A4Z2CW48</accession>
<reference evidence="1 2" key="1">
    <citation type="submission" date="2019-03" db="EMBL/GenBank/DDBJ databases">
        <title>An improved genome assembly of the fluke Schistosoma japonicum.</title>
        <authorList>
            <person name="Hu W."/>
            <person name="Luo F."/>
            <person name="Yin M."/>
            <person name="Mo X."/>
            <person name="Sun C."/>
            <person name="Wu Q."/>
            <person name="Zhu B."/>
            <person name="Xiang M."/>
            <person name="Wang J."/>
            <person name="Wang Y."/>
            <person name="Zhang T."/>
            <person name="Xu B."/>
            <person name="Zheng H."/>
            <person name="Feng Z."/>
        </authorList>
    </citation>
    <scope>NUCLEOTIDE SEQUENCE [LARGE SCALE GENOMIC DNA]</scope>
    <source>
        <strain evidence="1">HuSjv2</strain>
        <tissue evidence="1">Worms</tissue>
    </source>
</reference>
<protein>
    <submittedName>
        <fullName evidence="1">WD repeat-containing protein</fullName>
    </submittedName>
</protein>
<dbReference type="InterPro" id="IPR037379">
    <property type="entry name" value="WDR74/Nsa1"/>
</dbReference>
<dbReference type="PANTHER" id="PTHR16038">
    <property type="entry name" value="NOP SEVEN ASSOCIATED PROTEIN 1"/>
    <property type="match status" value="1"/>
</dbReference>
<dbReference type="Gene3D" id="2.130.10.10">
    <property type="entry name" value="YVTN repeat-like/Quinoprotein amine dehydrogenase"/>
    <property type="match status" value="2"/>
</dbReference>
<dbReference type="GO" id="GO:0005730">
    <property type="term" value="C:nucleolus"/>
    <property type="evidence" value="ECO:0007669"/>
    <property type="project" value="InterPro"/>
</dbReference>
<comment type="caution">
    <text evidence="1">The sequence shown here is derived from an EMBL/GenBank/DDBJ whole genome shotgun (WGS) entry which is preliminary data.</text>
</comment>
<dbReference type="GO" id="GO:0042273">
    <property type="term" value="P:ribosomal large subunit biogenesis"/>
    <property type="evidence" value="ECO:0007669"/>
    <property type="project" value="InterPro"/>
</dbReference>
<name>A0A4Z2CW48_SCHJA</name>
<evidence type="ECO:0000313" key="2">
    <source>
        <dbReference type="Proteomes" id="UP000311919"/>
    </source>
</evidence>
<dbReference type="EMBL" id="SKCS01000413">
    <property type="protein sequence ID" value="TNN08200.1"/>
    <property type="molecule type" value="Genomic_DNA"/>
</dbReference>
<dbReference type="OrthoDB" id="18388at2759"/>
<dbReference type="InterPro" id="IPR036322">
    <property type="entry name" value="WD40_repeat_dom_sf"/>
</dbReference>
<dbReference type="GO" id="GO:0030687">
    <property type="term" value="C:preribosome, large subunit precursor"/>
    <property type="evidence" value="ECO:0007669"/>
    <property type="project" value="TreeGrafter"/>
</dbReference>
<dbReference type="InterPro" id="IPR015943">
    <property type="entry name" value="WD40/YVTN_repeat-like_dom_sf"/>
</dbReference>
<dbReference type="PANTHER" id="PTHR16038:SF4">
    <property type="entry name" value="WD REPEAT-CONTAINING PROTEIN 74"/>
    <property type="match status" value="1"/>
</dbReference>
<dbReference type="Proteomes" id="UP000311919">
    <property type="component" value="Unassembled WGS sequence"/>
</dbReference>
<evidence type="ECO:0000313" key="1">
    <source>
        <dbReference type="EMBL" id="TNN08200.1"/>
    </source>
</evidence>
<organism evidence="1 2">
    <name type="scientific">Schistosoma japonicum</name>
    <name type="common">Blood fluke</name>
    <dbReference type="NCBI Taxonomy" id="6182"/>
    <lineage>
        <taxon>Eukaryota</taxon>
        <taxon>Metazoa</taxon>
        <taxon>Spiralia</taxon>
        <taxon>Lophotrochozoa</taxon>
        <taxon>Platyhelminthes</taxon>
        <taxon>Trematoda</taxon>
        <taxon>Digenea</taxon>
        <taxon>Strigeidida</taxon>
        <taxon>Schistosomatoidea</taxon>
        <taxon>Schistosomatidae</taxon>
        <taxon>Schistosoma</taxon>
    </lineage>
</organism>
<sequence>MGSSSSDFDVIISSSTGFLKGLSVCSQNLSSISLIKNENISAMCWCGPFGSEIFVGCHSGRLYRIDVKRNSVTFVEEFSKSHEDSVVALQSYDKSIFVAHTSGDITLFTNNLASELRLRSSGSICSAKLAANQIATGGKESALRVWDVNNHNEPIFTAKNVRSSVLELSVPIWIADVSFVPKSNGKLVLTASRYGELDIYDLRCGQRRPVARHAWRTSRKHGKLHVGSGKHSAVLPDLTTTRPITKAIAYDNSPGVGLRVVAGNAVGELSVLDLRLPPGCSSLNSSYYSGVVPIKSYGSRAPEPPSGVRCLSGASGCITQIMCGGADEEYTSLSSARAIVNSEPIIIASSLDRYLRVYNRDTGKRLGKIYVKVPITSFLVGSSVSFMDIEKFTKKDNDLNALNRAETVDNSQVINETEQKELEDLWNQLPVVDNDNDLVNEDNKITKNHKKMCKRKCKT</sequence>